<dbReference type="InterPro" id="IPR002930">
    <property type="entry name" value="GCV_H"/>
</dbReference>
<evidence type="ECO:0000313" key="8">
    <source>
        <dbReference type="EMBL" id="CAB4808145.1"/>
    </source>
</evidence>
<dbReference type="InterPro" id="IPR033753">
    <property type="entry name" value="GCV_H/Fam206"/>
</dbReference>
<dbReference type="CDD" id="cd06848">
    <property type="entry name" value="GCS_H"/>
    <property type="match status" value="1"/>
</dbReference>
<feature type="domain" description="Lipoyl-binding" evidence="3">
    <location>
        <begin position="25"/>
        <end position="107"/>
    </location>
</feature>
<dbReference type="GO" id="GO:0005829">
    <property type="term" value="C:cytosol"/>
    <property type="evidence" value="ECO:0007669"/>
    <property type="project" value="TreeGrafter"/>
</dbReference>
<dbReference type="PANTHER" id="PTHR11715:SF3">
    <property type="entry name" value="GLYCINE CLEAVAGE SYSTEM H PROTEIN-RELATED"/>
    <property type="match status" value="1"/>
</dbReference>
<dbReference type="PANTHER" id="PTHR11715">
    <property type="entry name" value="GLYCINE CLEAVAGE SYSTEM H PROTEIN"/>
    <property type="match status" value="1"/>
</dbReference>
<dbReference type="GO" id="GO:0009249">
    <property type="term" value="P:protein lipoylation"/>
    <property type="evidence" value="ECO:0007669"/>
    <property type="project" value="TreeGrafter"/>
</dbReference>
<dbReference type="EMBL" id="CAFBPL010000061">
    <property type="protein sequence ID" value="CAB5016743.1"/>
    <property type="molecule type" value="Genomic_DNA"/>
</dbReference>
<dbReference type="GO" id="GO:0019464">
    <property type="term" value="P:glycine decarboxylation via glycine cleavage system"/>
    <property type="evidence" value="ECO:0007669"/>
    <property type="project" value="InterPro"/>
</dbReference>
<evidence type="ECO:0000313" key="12">
    <source>
        <dbReference type="EMBL" id="CAB5062270.1"/>
    </source>
</evidence>
<gene>
    <name evidence="4" type="ORF">UFOPK1791_00388</name>
    <name evidence="5" type="ORF">UFOPK2312_00429</name>
    <name evidence="6" type="ORF">UFOPK2802_00615</name>
    <name evidence="7" type="ORF">UFOPK2982_00365</name>
    <name evidence="8" type="ORF">UFOPK3083_00740</name>
    <name evidence="9" type="ORF">UFOPK3783_00518</name>
    <name evidence="10" type="ORF">UFOPK3948_00625</name>
    <name evidence="11" type="ORF">UFOPK4113_00600</name>
    <name evidence="12" type="ORF">UFOPK4355_00432</name>
</gene>
<dbReference type="InterPro" id="IPR003016">
    <property type="entry name" value="2-oxoA_DH_lipoyl-BS"/>
</dbReference>
<comment type="similarity">
    <text evidence="1">Belongs to the GcvH family.</text>
</comment>
<dbReference type="SUPFAM" id="SSF51230">
    <property type="entry name" value="Single hybrid motif"/>
    <property type="match status" value="1"/>
</dbReference>
<dbReference type="InterPro" id="IPR011053">
    <property type="entry name" value="Single_hybrid_motif"/>
</dbReference>
<dbReference type="Pfam" id="PF01597">
    <property type="entry name" value="GCV_H"/>
    <property type="match status" value="1"/>
</dbReference>
<dbReference type="GO" id="GO:0005960">
    <property type="term" value="C:glycine cleavage complex"/>
    <property type="evidence" value="ECO:0007669"/>
    <property type="project" value="InterPro"/>
</dbReference>
<sequence>MSLIPEELRYTKEHEWLVATEIPTIVRVGITDFAQSALGDIVYIQMPKIGENIKADAVCGEVESTKSVSEIYAPVNGVVKRVNEALNKNPELVNSEPYGQGWIAEIEISDVSVIEKLLSAAEYRTLTA</sequence>
<dbReference type="EMBL" id="CAFBQT010000036">
    <property type="protein sequence ID" value="CAB5062270.1"/>
    <property type="molecule type" value="Genomic_DNA"/>
</dbReference>
<dbReference type="EMBL" id="CAFBNI010000046">
    <property type="protein sequence ID" value="CAB4944756.1"/>
    <property type="molecule type" value="Genomic_DNA"/>
</dbReference>
<organism evidence="5">
    <name type="scientific">freshwater metagenome</name>
    <dbReference type="NCBI Taxonomy" id="449393"/>
    <lineage>
        <taxon>unclassified sequences</taxon>
        <taxon>metagenomes</taxon>
        <taxon>ecological metagenomes</taxon>
    </lineage>
</organism>
<evidence type="ECO:0000313" key="11">
    <source>
        <dbReference type="EMBL" id="CAB5016743.1"/>
    </source>
</evidence>
<dbReference type="AlphaFoldDB" id="A0A6J6M6J6"/>
<reference evidence="5" key="1">
    <citation type="submission" date="2020-05" db="EMBL/GenBank/DDBJ databases">
        <authorList>
            <person name="Chiriac C."/>
            <person name="Salcher M."/>
            <person name="Ghai R."/>
            <person name="Kavagutti S V."/>
        </authorList>
    </citation>
    <scope>NUCLEOTIDE SEQUENCE</scope>
</reference>
<keyword evidence="2" id="KW-0450">Lipoyl</keyword>
<evidence type="ECO:0000256" key="1">
    <source>
        <dbReference type="ARBA" id="ARBA00009249"/>
    </source>
</evidence>
<dbReference type="PROSITE" id="PS00189">
    <property type="entry name" value="LIPOYL"/>
    <property type="match status" value="1"/>
</dbReference>
<evidence type="ECO:0000313" key="10">
    <source>
        <dbReference type="EMBL" id="CAB4978869.1"/>
    </source>
</evidence>
<proteinExistence type="inferred from homology"/>
<dbReference type="EMBL" id="CAEZWY010000029">
    <property type="protein sequence ID" value="CAB4668494.1"/>
    <property type="molecule type" value="Genomic_DNA"/>
</dbReference>
<dbReference type="EMBL" id="CAEZYX010000051">
    <property type="protein sequence ID" value="CAB4742183.1"/>
    <property type="molecule type" value="Genomic_DNA"/>
</dbReference>
<evidence type="ECO:0000313" key="6">
    <source>
        <dbReference type="EMBL" id="CAB4742183.1"/>
    </source>
</evidence>
<dbReference type="HAMAP" id="MF_00272">
    <property type="entry name" value="GcvH"/>
    <property type="match status" value="1"/>
</dbReference>
<dbReference type="NCBIfam" id="NF002270">
    <property type="entry name" value="PRK01202.1"/>
    <property type="match status" value="1"/>
</dbReference>
<dbReference type="EMBL" id="CAFAAE010000033">
    <property type="protein sequence ID" value="CAB4788294.1"/>
    <property type="molecule type" value="Genomic_DNA"/>
</dbReference>
<evidence type="ECO:0000313" key="4">
    <source>
        <dbReference type="EMBL" id="CAB4588127.1"/>
    </source>
</evidence>
<name>A0A6J6M6J6_9ZZZZ</name>
<evidence type="ECO:0000313" key="9">
    <source>
        <dbReference type="EMBL" id="CAB4944756.1"/>
    </source>
</evidence>
<evidence type="ECO:0000256" key="2">
    <source>
        <dbReference type="ARBA" id="ARBA00022823"/>
    </source>
</evidence>
<evidence type="ECO:0000313" key="5">
    <source>
        <dbReference type="EMBL" id="CAB4668494.1"/>
    </source>
</evidence>
<dbReference type="InterPro" id="IPR017453">
    <property type="entry name" value="GCV_H_sub"/>
</dbReference>
<evidence type="ECO:0000259" key="3">
    <source>
        <dbReference type="PROSITE" id="PS50968"/>
    </source>
</evidence>
<evidence type="ECO:0000313" key="7">
    <source>
        <dbReference type="EMBL" id="CAB4788294.1"/>
    </source>
</evidence>
<dbReference type="InterPro" id="IPR000089">
    <property type="entry name" value="Biotin_lipoyl"/>
</dbReference>
<protein>
    <submittedName>
        <fullName evidence="5">Unannotated protein</fullName>
    </submittedName>
</protein>
<dbReference type="EMBL" id="CAEZUF010000023">
    <property type="protein sequence ID" value="CAB4588127.1"/>
    <property type="molecule type" value="Genomic_DNA"/>
</dbReference>
<accession>A0A6J6M6J6</accession>
<dbReference type="Gene3D" id="2.40.50.100">
    <property type="match status" value="1"/>
</dbReference>
<dbReference type="PROSITE" id="PS50968">
    <property type="entry name" value="BIOTINYL_LIPOYL"/>
    <property type="match status" value="1"/>
</dbReference>
<dbReference type="EMBL" id="CAFAAT010000081">
    <property type="protein sequence ID" value="CAB4808145.1"/>
    <property type="molecule type" value="Genomic_DNA"/>
</dbReference>
<dbReference type="EMBL" id="CAFBOI010000060">
    <property type="protein sequence ID" value="CAB4978869.1"/>
    <property type="molecule type" value="Genomic_DNA"/>
</dbReference>
<dbReference type="NCBIfam" id="TIGR00527">
    <property type="entry name" value="gcvH"/>
    <property type="match status" value="1"/>
</dbReference>